<evidence type="ECO:0000313" key="2">
    <source>
        <dbReference type="EMBL" id="NJC68578.1"/>
    </source>
</evidence>
<keyword evidence="1" id="KW-1133">Transmembrane helix</keyword>
<dbReference type="EMBL" id="JAATVY010000001">
    <property type="protein sequence ID" value="NJC68578.1"/>
    <property type="molecule type" value="Genomic_DNA"/>
</dbReference>
<dbReference type="Proteomes" id="UP000722989">
    <property type="component" value="Unassembled WGS sequence"/>
</dbReference>
<keyword evidence="1" id="KW-0812">Transmembrane</keyword>
<protein>
    <recommendedName>
        <fullName evidence="4">DUF4345 domain-containing protein</fullName>
    </recommendedName>
</protein>
<keyword evidence="1" id="KW-0472">Membrane</keyword>
<proteinExistence type="predicted"/>
<evidence type="ECO:0000313" key="3">
    <source>
        <dbReference type="Proteomes" id="UP000722989"/>
    </source>
</evidence>
<comment type="caution">
    <text evidence="2">The sequence shown here is derived from an EMBL/GenBank/DDBJ whole genome shotgun (WGS) entry which is preliminary data.</text>
</comment>
<feature type="transmembrane region" description="Helical" evidence="1">
    <location>
        <begin position="38"/>
        <end position="57"/>
    </location>
</feature>
<reference evidence="2 3" key="1">
    <citation type="submission" date="2020-03" db="EMBL/GenBank/DDBJ databases">
        <title>WGS of the type strain of Planosporangium spp.</title>
        <authorList>
            <person name="Thawai C."/>
        </authorList>
    </citation>
    <scope>NUCLEOTIDE SEQUENCE [LARGE SCALE GENOMIC DNA]</scope>
    <source>
        <strain evidence="2 3">TBRC 5610</strain>
    </source>
</reference>
<organism evidence="2 3">
    <name type="scientific">Planosporangium thailandense</name>
    <dbReference type="NCBI Taxonomy" id="765197"/>
    <lineage>
        <taxon>Bacteria</taxon>
        <taxon>Bacillati</taxon>
        <taxon>Actinomycetota</taxon>
        <taxon>Actinomycetes</taxon>
        <taxon>Micromonosporales</taxon>
        <taxon>Micromonosporaceae</taxon>
        <taxon>Planosporangium</taxon>
    </lineage>
</organism>
<evidence type="ECO:0008006" key="4">
    <source>
        <dbReference type="Google" id="ProtNLM"/>
    </source>
</evidence>
<dbReference type="RefSeq" id="WP_167923430.1">
    <property type="nucleotide sequence ID" value="NZ_JAATVY010000001.1"/>
</dbReference>
<sequence length="122" mass="12788">MNRRLLAAQGGYYLVTGVWPLLHFRSFTTVAGPKPDRFQTQVAGALFAAAGLALLAGRPLETGTRVLSGATAAAAMLMDLAYLPRIRKIFLAEACVEAAFLAAALRGRRGSVKVGGVEGGLE</sequence>
<feature type="transmembrane region" description="Helical" evidence="1">
    <location>
        <begin position="12"/>
        <end position="32"/>
    </location>
</feature>
<keyword evidence="3" id="KW-1185">Reference proteome</keyword>
<gene>
    <name evidence="2" type="ORF">HC031_02395</name>
</gene>
<evidence type="ECO:0000256" key="1">
    <source>
        <dbReference type="SAM" id="Phobius"/>
    </source>
</evidence>
<name>A0ABX0XRJ2_9ACTN</name>
<accession>A0ABX0XRJ2</accession>